<dbReference type="GO" id="GO:0005634">
    <property type="term" value="C:nucleus"/>
    <property type="evidence" value="ECO:0007669"/>
    <property type="project" value="UniProtKB-SubCell"/>
</dbReference>
<proteinExistence type="inferred from homology"/>
<keyword evidence="6 11" id="KW-0805">Transcription regulation</keyword>
<name>A0A8C6TML4_9GOBI</name>
<dbReference type="AlphaFoldDB" id="A0A8C6TML4"/>
<evidence type="ECO:0000256" key="5">
    <source>
        <dbReference type="ARBA" id="ARBA00022843"/>
    </source>
</evidence>
<keyword evidence="3" id="KW-0963">Cytoplasm</keyword>
<dbReference type="InterPro" id="IPR017431">
    <property type="entry name" value="IRF1/IRF2"/>
</dbReference>
<dbReference type="Pfam" id="PF00605">
    <property type="entry name" value="IRF"/>
    <property type="match status" value="1"/>
</dbReference>
<evidence type="ECO:0000256" key="2">
    <source>
        <dbReference type="ARBA" id="ARBA00004496"/>
    </source>
</evidence>
<keyword evidence="7 11" id="KW-0238">DNA-binding</keyword>
<feature type="modified residue" description="N6-acetyllysine" evidence="12">
    <location>
        <position position="77"/>
    </location>
</feature>
<feature type="compositionally biased region" description="Polar residues" evidence="13">
    <location>
        <begin position="148"/>
        <end position="158"/>
    </location>
</feature>
<dbReference type="GO" id="GO:0000978">
    <property type="term" value="F:RNA polymerase II cis-regulatory region sequence-specific DNA binding"/>
    <property type="evidence" value="ECO:0007669"/>
    <property type="project" value="TreeGrafter"/>
</dbReference>
<keyword evidence="9 11" id="KW-0804">Transcription</keyword>
<keyword evidence="5" id="KW-0832">Ubl conjugation</keyword>
<dbReference type="CDD" id="cd00103">
    <property type="entry name" value="IRF"/>
    <property type="match status" value="1"/>
</dbReference>
<evidence type="ECO:0000256" key="13">
    <source>
        <dbReference type="SAM" id="MobiDB-lite"/>
    </source>
</evidence>
<dbReference type="InterPro" id="IPR001346">
    <property type="entry name" value="Interferon_reg_fact_DNA-bd_dom"/>
</dbReference>
<keyword evidence="4" id="KW-1017">Isopeptide bond</keyword>
<evidence type="ECO:0000313" key="15">
    <source>
        <dbReference type="Ensembl" id="ENSNMLP00000022951.1"/>
    </source>
</evidence>
<dbReference type="Proteomes" id="UP000694523">
    <property type="component" value="Unplaced"/>
</dbReference>
<evidence type="ECO:0000256" key="12">
    <source>
        <dbReference type="PIRSR" id="PIRSR038196-1"/>
    </source>
</evidence>
<evidence type="ECO:0000256" key="7">
    <source>
        <dbReference type="ARBA" id="ARBA00023125"/>
    </source>
</evidence>
<dbReference type="GO" id="GO:0002376">
    <property type="term" value="P:immune system process"/>
    <property type="evidence" value="ECO:0007669"/>
    <property type="project" value="TreeGrafter"/>
</dbReference>
<dbReference type="GO" id="GO:0000981">
    <property type="term" value="F:DNA-binding transcription factor activity, RNA polymerase II-specific"/>
    <property type="evidence" value="ECO:0007669"/>
    <property type="project" value="TreeGrafter"/>
</dbReference>
<dbReference type="Gene3D" id="1.10.10.10">
    <property type="entry name" value="Winged helix-like DNA-binding domain superfamily/Winged helix DNA-binding domain"/>
    <property type="match status" value="1"/>
</dbReference>
<comment type="similarity">
    <text evidence="11">Belongs to the IRF family.</text>
</comment>
<dbReference type="FunFam" id="1.10.10.10:FF:000065">
    <property type="entry name" value="Interferon regulatory factor"/>
    <property type="match status" value="1"/>
</dbReference>
<feature type="modified residue" description="N6-acetyllysine" evidence="12">
    <location>
        <position position="74"/>
    </location>
</feature>
<dbReference type="PANTHER" id="PTHR11949:SF3">
    <property type="entry name" value="INTERFERON REGULATORY FACTOR 1"/>
    <property type="match status" value="1"/>
</dbReference>
<feature type="domain" description="IRF tryptophan pentad repeat" evidence="14">
    <location>
        <begin position="5"/>
        <end position="112"/>
    </location>
</feature>
<accession>A0A8C6TML4</accession>
<protein>
    <recommendedName>
        <fullName evidence="11">Interferon regulatory factor</fullName>
    </recommendedName>
</protein>
<reference evidence="15" key="1">
    <citation type="submission" date="2025-08" db="UniProtKB">
        <authorList>
            <consortium name="Ensembl"/>
        </authorList>
    </citation>
    <scope>IDENTIFICATION</scope>
</reference>
<organism evidence="15 16">
    <name type="scientific">Neogobius melanostomus</name>
    <name type="common">round goby</name>
    <dbReference type="NCBI Taxonomy" id="47308"/>
    <lineage>
        <taxon>Eukaryota</taxon>
        <taxon>Metazoa</taxon>
        <taxon>Chordata</taxon>
        <taxon>Craniata</taxon>
        <taxon>Vertebrata</taxon>
        <taxon>Euteleostomi</taxon>
        <taxon>Actinopterygii</taxon>
        <taxon>Neopterygii</taxon>
        <taxon>Teleostei</taxon>
        <taxon>Neoteleostei</taxon>
        <taxon>Acanthomorphata</taxon>
        <taxon>Gobiaria</taxon>
        <taxon>Gobiiformes</taxon>
        <taxon>Gobioidei</taxon>
        <taxon>Gobiidae</taxon>
        <taxon>Benthophilinae</taxon>
        <taxon>Neogobiini</taxon>
        <taxon>Neogobius</taxon>
    </lineage>
</organism>
<evidence type="ECO:0000256" key="3">
    <source>
        <dbReference type="ARBA" id="ARBA00022490"/>
    </source>
</evidence>
<evidence type="ECO:0000256" key="9">
    <source>
        <dbReference type="ARBA" id="ARBA00023163"/>
    </source>
</evidence>
<dbReference type="GO" id="GO:0005737">
    <property type="term" value="C:cytoplasm"/>
    <property type="evidence" value="ECO:0007669"/>
    <property type="project" value="UniProtKB-SubCell"/>
</dbReference>
<dbReference type="PROSITE" id="PS00601">
    <property type="entry name" value="IRF_1"/>
    <property type="match status" value="1"/>
</dbReference>
<dbReference type="PANTHER" id="PTHR11949">
    <property type="entry name" value="INTERFERON REGULATORY FACTOR"/>
    <property type="match status" value="1"/>
</dbReference>
<dbReference type="InterPro" id="IPR019817">
    <property type="entry name" value="Interferon_reg_fac_CS"/>
</dbReference>
<feature type="region of interest" description="Disordered" evidence="13">
    <location>
        <begin position="116"/>
        <end position="160"/>
    </location>
</feature>
<evidence type="ECO:0000313" key="16">
    <source>
        <dbReference type="Proteomes" id="UP000694523"/>
    </source>
</evidence>
<sequence length="296" mass="34196">MPVSRLRMRPWLEGMIESNKVPGLHWLDKERTMFSIPWKHAARQGWELNKDASLFKEWALHTGKYVEGQDCDPKTWKANFRCAMNSLPDIEEVKDKSVNKGHGAVRVFRMLPVTNKPRDRKSRVSKQRRHHKVKYEEESSDSDYVPSPTHTHLPSAQHISRDIGIDISRDGSVDSSVKREQPDASYVDHNEVPFWSSTGFELPRKFQVSPPHSSCPDDNEIIEICIQMEGERHQSILFGNNEILSNEVQRSSPGSQYSECSSVEELEEMQYTNLDTDFLMTTDSTLNSYFPFSFPY</sequence>
<comment type="subcellular location">
    <subcellularLocation>
        <location evidence="2">Cytoplasm</location>
    </subcellularLocation>
    <subcellularLocation>
        <location evidence="1 11">Nucleus</location>
    </subcellularLocation>
</comment>
<dbReference type="PROSITE" id="PS51507">
    <property type="entry name" value="IRF_2"/>
    <property type="match status" value="1"/>
</dbReference>
<dbReference type="PRINTS" id="PR00267">
    <property type="entry name" value="INTFRNREGFCT"/>
</dbReference>
<evidence type="ECO:0000259" key="14">
    <source>
        <dbReference type="PROSITE" id="PS51507"/>
    </source>
</evidence>
<evidence type="ECO:0000256" key="4">
    <source>
        <dbReference type="ARBA" id="ARBA00022499"/>
    </source>
</evidence>
<evidence type="ECO:0000256" key="1">
    <source>
        <dbReference type="ARBA" id="ARBA00004123"/>
    </source>
</evidence>
<dbReference type="SMART" id="SM00348">
    <property type="entry name" value="IRF"/>
    <property type="match status" value="1"/>
</dbReference>
<reference evidence="15" key="2">
    <citation type="submission" date="2025-09" db="UniProtKB">
        <authorList>
            <consortium name="Ensembl"/>
        </authorList>
    </citation>
    <scope>IDENTIFICATION</scope>
</reference>
<dbReference type="Ensembl" id="ENSNMLT00000025698.1">
    <property type="protein sequence ID" value="ENSNMLP00000022951.1"/>
    <property type="gene ID" value="ENSNMLG00000014798.1"/>
</dbReference>
<evidence type="ECO:0000256" key="10">
    <source>
        <dbReference type="ARBA" id="ARBA00023242"/>
    </source>
</evidence>
<evidence type="ECO:0000256" key="11">
    <source>
        <dbReference type="PIRNR" id="PIRNR038196"/>
    </source>
</evidence>
<keyword evidence="10 11" id="KW-0539">Nucleus</keyword>
<dbReference type="InterPro" id="IPR036388">
    <property type="entry name" value="WH-like_DNA-bd_sf"/>
</dbReference>
<keyword evidence="16" id="KW-1185">Reference proteome</keyword>
<evidence type="ECO:0000256" key="8">
    <source>
        <dbReference type="ARBA" id="ARBA00023159"/>
    </source>
</evidence>
<dbReference type="SUPFAM" id="SSF46785">
    <property type="entry name" value="Winged helix' DNA-binding domain"/>
    <property type="match status" value="1"/>
</dbReference>
<dbReference type="InterPro" id="IPR036390">
    <property type="entry name" value="WH_DNA-bd_sf"/>
</dbReference>
<keyword evidence="8 11" id="KW-0010">Activator</keyword>
<evidence type="ECO:0000256" key="6">
    <source>
        <dbReference type="ARBA" id="ARBA00023015"/>
    </source>
</evidence>
<dbReference type="PIRSF" id="PIRSF038196">
    <property type="entry name" value="IFN_RF1/2"/>
    <property type="match status" value="1"/>
</dbReference>
<feature type="compositionally biased region" description="Basic residues" evidence="13">
    <location>
        <begin position="118"/>
        <end position="133"/>
    </location>
</feature>